<accession>X0WJ00</accession>
<dbReference type="AlphaFoldDB" id="X0WJ00"/>
<organism evidence="1">
    <name type="scientific">marine sediment metagenome</name>
    <dbReference type="NCBI Taxonomy" id="412755"/>
    <lineage>
        <taxon>unclassified sequences</taxon>
        <taxon>metagenomes</taxon>
        <taxon>ecological metagenomes</taxon>
    </lineage>
</organism>
<sequence length="38" mass="4282">FFEKMGIEQEEGREILLELARCLSPGFGQREVNSASPL</sequence>
<evidence type="ECO:0000313" key="1">
    <source>
        <dbReference type="EMBL" id="GAG23202.1"/>
    </source>
</evidence>
<protein>
    <submittedName>
        <fullName evidence="1">Uncharacterized protein</fullName>
    </submittedName>
</protein>
<proteinExistence type="predicted"/>
<name>X0WJ00_9ZZZZ</name>
<comment type="caution">
    <text evidence="1">The sequence shown here is derived from an EMBL/GenBank/DDBJ whole genome shotgun (WGS) entry which is preliminary data.</text>
</comment>
<gene>
    <name evidence="1" type="ORF">S01H1_60764</name>
</gene>
<dbReference type="EMBL" id="BARS01039809">
    <property type="protein sequence ID" value="GAG23202.1"/>
    <property type="molecule type" value="Genomic_DNA"/>
</dbReference>
<reference evidence="1" key="1">
    <citation type="journal article" date="2014" name="Front. Microbiol.">
        <title>High frequency of phylogenetically diverse reductive dehalogenase-homologous genes in deep subseafloor sedimentary metagenomes.</title>
        <authorList>
            <person name="Kawai M."/>
            <person name="Futagami T."/>
            <person name="Toyoda A."/>
            <person name="Takaki Y."/>
            <person name="Nishi S."/>
            <person name="Hori S."/>
            <person name="Arai W."/>
            <person name="Tsubouchi T."/>
            <person name="Morono Y."/>
            <person name="Uchiyama I."/>
            <person name="Ito T."/>
            <person name="Fujiyama A."/>
            <person name="Inagaki F."/>
            <person name="Takami H."/>
        </authorList>
    </citation>
    <scope>NUCLEOTIDE SEQUENCE</scope>
    <source>
        <strain evidence="1">Expedition CK06-06</strain>
    </source>
</reference>
<feature type="non-terminal residue" evidence="1">
    <location>
        <position position="1"/>
    </location>
</feature>